<dbReference type="AlphaFoldDB" id="A0A2I1DFF7"/>
<feature type="compositionally biased region" description="Pro residues" evidence="4">
    <location>
        <begin position="84"/>
        <end position="93"/>
    </location>
</feature>
<feature type="domain" description="Gamma-glutamylcyclotransferase AIG2-like" evidence="5">
    <location>
        <begin position="128"/>
        <end position="230"/>
    </location>
</feature>
<dbReference type="InterPro" id="IPR009288">
    <property type="entry name" value="AIG2-like_dom"/>
</dbReference>
<dbReference type="Gene3D" id="3.10.490.10">
    <property type="entry name" value="Gamma-glutamyl cyclotransferase-like"/>
    <property type="match status" value="1"/>
</dbReference>
<dbReference type="VEuPathDB" id="FungiDB:P168DRAFT_278181"/>
<dbReference type="CDD" id="cd06661">
    <property type="entry name" value="GGCT_like"/>
    <property type="match status" value="1"/>
</dbReference>
<evidence type="ECO:0000256" key="3">
    <source>
        <dbReference type="ARBA" id="ARBA00030602"/>
    </source>
</evidence>
<dbReference type="RefSeq" id="XP_024697207.1">
    <property type="nucleotide sequence ID" value="XM_024835665.1"/>
</dbReference>
<evidence type="ECO:0000313" key="7">
    <source>
        <dbReference type="Proteomes" id="UP000234254"/>
    </source>
</evidence>
<evidence type="ECO:0000256" key="4">
    <source>
        <dbReference type="SAM" id="MobiDB-lite"/>
    </source>
</evidence>
<dbReference type="SUPFAM" id="SSF110857">
    <property type="entry name" value="Gamma-glutamyl cyclotransferase-like"/>
    <property type="match status" value="1"/>
</dbReference>
<dbReference type="Pfam" id="PF06094">
    <property type="entry name" value="GGACT"/>
    <property type="match status" value="1"/>
</dbReference>
<sequence length="254" mass="28623">MASKRHNLLKLGWKKPQHNKSSGWRNWLARSTVNSTVHREVRLSGSLPPVDHIHLESAMRTDRVPDSTPSAVSPGDMESRDHPPPPPPPPPQDPRSKISPYVLKLRQVPHTFLNHIPRPTGPAPTGPYFFYGTLTDPCLVRELLELDHEPEFRPASIEGHECKLWGPYPALVDVPGSTVEGAVYQVMKEEHAERLASYETINYRADPCCICYRDGKEPAQDSGYTFVFAGNRKDLRDGVFDLRAWLGRMGMSRS</sequence>
<dbReference type="PANTHER" id="PTHR31544">
    <property type="entry name" value="AIG2-LIKE PROTEIN D"/>
    <property type="match status" value="1"/>
</dbReference>
<keyword evidence="2" id="KW-0808">Transferase</keyword>
<gene>
    <name evidence="6" type="ORF">P168DRAFT_278181</name>
</gene>
<evidence type="ECO:0000256" key="1">
    <source>
        <dbReference type="ARBA" id="ARBA00008861"/>
    </source>
</evidence>
<dbReference type="Proteomes" id="UP000234254">
    <property type="component" value="Unassembled WGS sequence"/>
</dbReference>
<feature type="region of interest" description="Disordered" evidence="4">
    <location>
        <begin position="55"/>
        <end position="97"/>
    </location>
</feature>
<dbReference type="InterPro" id="IPR036568">
    <property type="entry name" value="GGCT-like_sf"/>
</dbReference>
<dbReference type="PANTHER" id="PTHR31544:SF4">
    <property type="entry name" value="GAMMA-GLUTAMYLCYCLOTRANSFERASE-RELATED"/>
    <property type="match status" value="1"/>
</dbReference>
<dbReference type="InterPro" id="IPR045038">
    <property type="entry name" value="AIG2-like"/>
</dbReference>
<dbReference type="EMBL" id="MSFM01000001">
    <property type="protein sequence ID" value="PKY08613.1"/>
    <property type="molecule type" value="Genomic_DNA"/>
</dbReference>
<evidence type="ECO:0000259" key="5">
    <source>
        <dbReference type="Pfam" id="PF06094"/>
    </source>
</evidence>
<feature type="compositionally biased region" description="Basic residues" evidence="4">
    <location>
        <begin position="1"/>
        <end position="18"/>
    </location>
</feature>
<dbReference type="GeneID" id="36543189"/>
<comment type="caution">
    <text evidence="6">The sequence shown here is derived from an EMBL/GenBank/DDBJ whole genome shotgun (WGS) entry which is preliminary data.</text>
</comment>
<name>A0A2I1DFF7_ASPC2</name>
<dbReference type="OrthoDB" id="3262926at2759"/>
<dbReference type="GO" id="GO:0016740">
    <property type="term" value="F:transferase activity"/>
    <property type="evidence" value="ECO:0007669"/>
    <property type="project" value="UniProtKB-KW"/>
</dbReference>
<protein>
    <recommendedName>
        <fullName evidence="3">Putative gamma-glutamylcyclotransferase</fullName>
    </recommendedName>
</protein>
<accession>A0A2I1DFF7</accession>
<feature type="compositionally biased region" description="Basic and acidic residues" evidence="4">
    <location>
        <begin position="55"/>
        <end position="65"/>
    </location>
</feature>
<dbReference type="InterPro" id="IPR013024">
    <property type="entry name" value="GGCT-like"/>
</dbReference>
<feature type="region of interest" description="Disordered" evidence="4">
    <location>
        <begin position="1"/>
        <end position="25"/>
    </location>
</feature>
<keyword evidence="7" id="KW-1185">Reference proteome</keyword>
<evidence type="ECO:0000256" key="2">
    <source>
        <dbReference type="ARBA" id="ARBA00022679"/>
    </source>
</evidence>
<organism evidence="6 7">
    <name type="scientific">Aspergillus campestris (strain IBT 28561)</name>
    <dbReference type="NCBI Taxonomy" id="1392248"/>
    <lineage>
        <taxon>Eukaryota</taxon>
        <taxon>Fungi</taxon>
        <taxon>Dikarya</taxon>
        <taxon>Ascomycota</taxon>
        <taxon>Pezizomycotina</taxon>
        <taxon>Eurotiomycetes</taxon>
        <taxon>Eurotiomycetidae</taxon>
        <taxon>Eurotiales</taxon>
        <taxon>Aspergillaceae</taxon>
        <taxon>Aspergillus</taxon>
        <taxon>Aspergillus subgen. Circumdati</taxon>
    </lineage>
</organism>
<proteinExistence type="inferred from homology"/>
<comment type="similarity">
    <text evidence="1">Belongs to the gamma-glutamylcyclotransferase family.</text>
</comment>
<evidence type="ECO:0000313" key="6">
    <source>
        <dbReference type="EMBL" id="PKY08613.1"/>
    </source>
</evidence>
<reference evidence="6" key="1">
    <citation type="submission" date="2016-12" db="EMBL/GenBank/DDBJ databases">
        <title>The genomes of Aspergillus section Nigri reveals drivers in fungal speciation.</title>
        <authorList>
            <consortium name="DOE Joint Genome Institute"/>
            <person name="Vesth T.C."/>
            <person name="Nybo J."/>
            <person name="Theobald S."/>
            <person name="Brandl J."/>
            <person name="Frisvad J.C."/>
            <person name="Nielsen K.F."/>
            <person name="Lyhne E.K."/>
            <person name="Kogle M.E."/>
            <person name="Kuo A."/>
            <person name="Riley R."/>
            <person name="Clum A."/>
            <person name="Nolan M."/>
            <person name="Lipzen A."/>
            <person name="Salamov A."/>
            <person name="Henrissat B."/>
            <person name="Wiebenga A."/>
            <person name="De vries R.P."/>
            <person name="Grigoriev I.V."/>
            <person name="Mortensen U.H."/>
            <person name="Andersen M.R."/>
            <person name="Baker S.E."/>
        </authorList>
    </citation>
    <scope>NUCLEOTIDE SEQUENCE</scope>
    <source>
        <strain evidence="6">IBT 28561</strain>
    </source>
</reference>